<dbReference type="Proteomes" id="UP000184391">
    <property type="component" value="Unassembled WGS sequence"/>
</dbReference>
<evidence type="ECO:0000259" key="4">
    <source>
        <dbReference type="Pfam" id="PF13439"/>
    </source>
</evidence>
<proteinExistence type="predicted"/>
<gene>
    <name evidence="5" type="ORF">SAMN02745193_00217</name>
</gene>
<dbReference type="Pfam" id="PF00534">
    <property type="entry name" value="Glycos_transf_1"/>
    <property type="match status" value="1"/>
</dbReference>
<keyword evidence="1" id="KW-0328">Glycosyltransferase</keyword>
<sequence length="380" mass="40433">MNGSAGAAPGVLHCHSTFSAGGKEVRSVRLMNAFAGALQHTIISAEPESMGARALIGRKVKVAFPQDFPSLKGWPTPGRLAALAGALKGYDLICTYNWGAMDVVMAHTVFAKSFGLPPLVHHEDGFNEDEAGGLKTRRNLYRRAALKGAGRVIVPSTGLEKIALGPWAQPPEKVLRIANGIDTAAFAAKPKPGALRVVKRKGERWIGTLAGLRPVKQLPQLVEAMAGLPEEWHLVILGEGPERDRIRAAAESCEVSHRVHLPGAIDDPVQVTGLFDIFALSSASEQFPLSVVEAMAAGLPVAAPDVGDIRQMVAEPNRPFIAVPDDPRALGVMLAELAQDSGLRARLGAANRERARAHYDAAQMVAQYRAAYGQALGHGF</sequence>
<dbReference type="AlphaFoldDB" id="A0A1M7RQQ7"/>
<dbReference type="InterPro" id="IPR028098">
    <property type="entry name" value="Glyco_trans_4-like_N"/>
</dbReference>
<evidence type="ECO:0000313" key="6">
    <source>
        <dbReference type="Proteomes" id="UP000184391"/>
    </source>
</evidence>
<dbReference type="CDD" id="cd03801">
    <property type="entry name" value="GT4_PimA-like"/>
    <property type="match status" value="1"/>
</dbReference>
<evidence type="ECO:0000259" key="3">
    <source>
        <dbReference type="Pfam" id="PF00534"/>
    </source>
</evidence>
<dbReference type="SUPFAM" id="SSF53756">
    <property type="entry name" value="UDP-Glycosyltransferase/glycogen phosphorylase"/>
    <property type="match status" value="1"/>
</dbReference>
<dbReference type="PANTHER" id="PTHR12526">
    <property type="entry name" value="GLYCOSYLTRANSFERASE"/>
    <property type="match status" value="1"/>
</dbReference>
<evidence type="ECO:0000313" key="5">
    <source>
        <dbReference type="EMBL" id="SHN48604.1"/>
    </source>
</evidence>
<keyword evidence="2 5" id="KW-0808">Transferase</keyword>
<dbReference type="STRING" id="198312.SAMN02745193_00217"/>
<evidence type="ECO:0000256" key="2">
    <source>
        <dbReference type="ARBA" id="ARBA00022679"/>
    </source>
</evidence>
<evidence type="ECO:0000256" key="1">
    <source>
        <dbReference type="ARBA" id="ARBA00022676"/>
    </source>
</evidence>
<dbReference type="EMBL" id="FRDF01000001">
    <property type="protein sequence ID" value="SHN48604.1"/>
    <property type="molecule type" value="Genomic_DNA"/>
</dbReference>
<feature type="domain" description="Glycosyl transferase family 1" evidence="3">
    <location>
        <begin position="199"/>
        <end position="354"/>
    </location>
</feature>
<accession>A0A1M7RQQ7</accession>
<dbReference type="Gene3D" id="3.40.50.2000">
    <property type="entry name" value="Glycogen Phosphorylase B"/>
    <property type="match status" value="2"/>
</dbReference>
<keyword evidence="6" id="KW-1185">Reference proteome</keyword>
<reference evidence="6" key="1">
    <citation type="submission" date="2016-12" db="EMBL/GenBank/DDBJ databases">
        <authorList>
            <person name="Varghese N."/>
            <person name="Submissions S."/>
        </authorList>
    </citation>
    <scope>NUCLEOTIDE SEQUENCE [LARGE SCALE GENOMIC DNA]</scope>
    <source>
        <strain evidence="6">DSM 11032</strain>
    </source>
</reference>
<dbReference type="PANTHER" id="PTHR12526:SF510">
    <property type="entry name" value="D-INOSITOL 3-PHOSPHATE GLYCOSYLTRANSFERASE"/>
    <property type="match status" value="1"/>
</dbReference>
<dbReference type="InterPro" id="IPR001296">
    <property type="entry name" value="Glyco_trans_1"/>
</dbReference>
<feature type="domain" description="Glycosyltransferase subfamily 4-like N-terminal" evidence="4">
    <location>
        <begin position="21"/>
        <end position="184"/>
    </location>
</feature>
<dbReference type="OrthoDB" id="9790710at2"/>
<protein>
    <submittedName>
        <fullName evidence="5">Glycosyltransferase involved in cell wall bisynthesis</fullName>
    </submittedName>
</protein>
<dbReference type="RefSeq" id="WP_072672809.1">
    <property type="nucleotide sequence ID" value="NZ_FRDF01000001.1"/>
</dbReference>
<name>A0A1M7RQQ7_9SPHN</name>
<dbReference type="GO" id="GO:0016757">
    <property type="term" value="F:glycosyltransferase activity"/>
    <property type="evidence" value="ECO:0007669"/>
    <property type="project" value="UniProtKB-KW"/>
</dbReference>
<dbReference type="Pfam" id="PF13439">
    <property type="entry name" value="Glyco_transf_4"/>
    <property type="match status" value="1"/>
</dbReference>
<organism evidence="5 6">
    <name type="scientific">Erythrobacter sanguineus</name>
    <dbReference type="NCBI Taxonomy" id="198312"/>
    <lineage>
        <taxon>Bacteria</taxon>
        <taxon>Pseudomonadati</taxon>
        <taxon>Pseudomonadota</taxon>
        <taxon>Alphaproteobacteria</taxon>
        <taxon>Sphingomonadales</taxon>
        <taxon>Erythrobacteraceae</taxon>
        <taxon>Erythrobacter/Porphyrobacter group</taxon>
        <taxon>Erythrobacter</taxon>
    </lineage>
</organism>